<keyword evidence="2" id="KW-1133">Transmembrane helix</keyword>
<dbReference type="Gene3D" id="3.90.420.10">
    <property type="entry name" value="Oxidoreductase, molybdopterin-binding domain"/>
    <property type="match status" value="1"/>
</dbReference>
<feature type="transmembrane region" description="Helical" evidence="2">
    <location>
        <begin position="360"/>
        <end position="382"/>
    </location>
</feature>
<feature type="region of interest" description="Disordered" evidence="1">
    <location>
        <begin position="1"/>
        <end position="33"/>
    </location>
</feature>
<gene>
    <name evidence="4" type="ORF">IV500_09120</name>
</gene>
<keyword evidence="2" id="KW-0472">Membrane</keyword>
<sequence>MEPPTDPQSFPSDGAPTKQPPPPAADEGPHAYRSFRSELTRKDDDVIDAQWAGSIPAQYGVAPRVRIGERKWFNLLWLIPIGFVLLVIGIAVAKGIRGLPGVQTFMAEYPGASSRPAGAPVGFPAWLGWQHFLNLFFMIFIIRSGWQILADHPRLYWTRHSGPGRNWFRMQIPVPEDPLYTAKQDSITLPSGVGLPGRRHTIGLARWWHLGVDTLWLLNGLIFYILLFSTGQWLRLIPLHWDVIPNSISVAIQYLSLDWPVETGWTNYNSLQLIAYFVTVFIAAPLAMITGLGMSPALSTKFSWVSSVFSIQVARSLHFLVMCWFVLFIIIHVTLVLTTGALNNLNHMYASQNTESWTGFWIFAASMVVVIVGWVAATPLTYRYPRMVQRIGYALIGPAQRLFEHIDSKPGQYTEKDISPYFWHNGKYPESREYQGLRDGNFANYRLRINGLVENPVELDLGQLRALPHHEQITQHFCIQGWSGVAKWGGVSMQTIMDLVKPKPEAKWVIFYSFADGSDGGIYYDAQAIEQMHYDLTMLAYDMNDGALSFGHGAPLRLRNEVELGFKMVKWIKGIEFVESFSEVGGGEGGYNNDHEFFGYSQSI</sequence>
<comment type="caution">
    <text evidence="4">The sequence shown here is derived from an EMBL/GenBank/DDBJ whole genome shotgun (WGS) entry which is preliminary data.</text>
</comment>
<keyword evidence="2" id="KW-0812">Transmembrane</keyword>
<evidence type="ECO:0000259" key="3">
    <source>
        <dbReference type="Pfam" id="PF00174"/>
    </source>
</evidence>
<dbReference type="InterPro" id="IPR000572">
    <property type="entry name" value="OxRdtase_Mopterin-bd_dom"/>
</dbReference>
<dbReference type="GO" id="GO:0022904">
    <property type="term" value="P:respiratory electron transport chain"/>
    <property type="evidence" value="ECO:0007669"/>
    <property type="project" value="InterPro"/>
</dbReference>
<dbReference type="AlphaFoldDB" id="A0A931G7Q1"/>
<proteinExistence type="predicted"/>
<name>A0A931G7Q1_9MICC</name>
<feature type="transmembrane region" description="Helical" evidence="2">
    <location>
        <begin position="207"/>
        <end position="227"/>
    </location>
</feature>
<dbReference type="RefSeq" id="WP_196396496.1">
    <property type="nucleotide sequence ID" value="NZ_JADNYM010000010.1"/>
</dbReference>
<dbReference type="Proteomes" id="UP000655366">
    <property type="component" value="Unassembled WGS sequence"/>
</dbReference>
<dbReference type="PANTHER" id="PTHR43032">
    <property type="entry name" value="PROTEIN-METHIONINE-SULFOXIDE REDUCTASE"/>
    <property type="match status" value="1"/>
</dbReference>
<feature type="domain" description="Oxidoreductase molybdopterin-binding" evidence="3">
    <location>
        <begin position="443"/>
        <end position="580"/>
    </location>
</feature>
<evidence type="ECO:0000256" key="2">
    <source>
        <dbReference type="SAM" id="Phobius"/>
    </source>
</evidence>
<reference evidence="4 5" key="1">
    <citation type="submission" date="2020-11" db="EMBL/GenBank/DDBJ databases">
        <title>Arthrobacter antarcticus sp. nov., isolated from Antarctic Soil.</title>
        <authorList>
            <person name="Li J."/>
        </authorList>
    </citation>
    <scope>NUCLEOTIDE SEQUENCE [LARGE SCALE GENOMIC DNA]</scope>
    <source>
        <strain evidence="4 5">Z1-20</strain>
    </source>
</reference>
<protein>
    <submittedName>
        <fullName evidence="4">Molybdopterin-dependent oxidoreductase</fullName>
    </submittedName>
</protein>
<dbReference type="PANTHER" id="PTHR43032:SF2">
    <property type="entry name" value="BLL0505 PROTEIN"/>
    <property type="match status" value="1"/>
</dbReference>
<dbReference type="SUPFAM" id="SSF81342">
    <property type="entry name" value="Transmembrane di-heme cytochromes"/>
    <property type="match status" value="1"/>
</dbReference>
<dbReference type="Pfam" id="PF00174">
    <property type="entry name" value="Oxidored_molyb"/>
    <property type="match status" value="1"/>
</dbReference>
<evidence type="ECO:0000256" key="1">
    <source>
        <dbReference type="SAM" id="MobiDB-lite"/>
    </source>
</evidence>
<dbReference type="Gene3D" id="1.20.950.20">
    <property type="entry name" value="Transmembrane di-heme cytochromes, Chain C"/>
    <property type="match status" value="1"/>
</dbReference>
<feature type="transmembrane region" description="Helical" evidence="2">
    <location>
        <begin position="72"/>
        <end position="93"/>
    </location>
</feature>
<accession>A0A931G7Q1</accession>
<dbReference type="EMBL" id="JADNYM010000010">
    <property type="protein sequence ID" value="MBG0739544.1"/>
    <property type="molecule type" value="Genomic_DNA"/>
</dbReference>
<feature type="transmembrane region" description="Helical" evidence="2">
    <location>
        <begin position="319"/>
        <end position="340"/>
    </location>
</feature>
<dbReference type="InterPro" id="IPR016174">
    <property type="entry name" value="Di-haem_cyt_TM"/>
</dbReference>
<dbReference type="SUPFAM" id="SSF56524">
    <property type="entry name" value="Oxidoreductase molybdopterin-binding domain"/>
    <property type="match status" value="1"/>
</dbReference>
<feature type="transmembrane region" description="Helical" evidence="2">
    <location>
        <begin position="273"/>
        <end position="298"/>
    </location>
</feature>
<keyword evidence="5" id="KW-1185">Reference proteome</keyword>
<evidence type="ECO:0000313" key="4">
    <source>
        <dbReference type="EMBL" id="MBG0739544.1"/>
    </source>
</evidence>
<feature type="transmembrane region" description="Helical" evidence="2">
    <location>
        <begin position="132"/>
        <end position="150"/>
    </location>
</feature>
<organism evidence="4 5">
    <name type="scientific">Arthrobacter terrae</name>
    <dbReference type="NCBI Taxonomy" id="2935737"/>
    <lineage>
        <taxon>Bacteria</taxon>
        <taxon>Bacillati</taxon>
        <taxon>Actinomycetota</taxon>
        <taxon>Actinomycetes</taxon>
        <taxon>Micrococcales</taxon>
        <taxon>Micrococcaceae</taxon>
        <taxon>Arthrobacter</taxon>
    </lineage>
</organism>
<dbReference type="InterPro" id="IPR036374">
    <property type="entry name" value="OxRdtase_Mopterin-bd_sf"/>
</dbReference>
<dbReference type="GO" id="GO:0016020">
    <property type="term" value="C:membrane"/>
    <property type="evidence" value="ECO:0007669"/>
    <property type="project" value="InterPro"/>
</dbReference>
<evidence type="ECO:0000313" key="5">
    <source>
        <dbReference type="Proteomes" id="UP000655366"/>
    </source>
</evidence>